<reference evidence="1" key="1">
    <citation type="journal article" date="2021" name="Proc. Natl. Acad. Sci. U.S.A.">
        <title>A Catalog of Tens of Thousands of Viruses from Human Metagenomes Reveals Hidden Associations with Chronic Diseases.</title>
        <authorList>
            <person name="Tisza M.J."/>
            <person name="Buck C.B."/>
        </authorList>
    </citation>
    <scope>NUCLEOTIDE SEQUENCE</scope>
    <source>
        <strain evidence="1">CteLh2</strain>
    </source>
</reference>
<protein>
    <submittedName>
        <fullName evidence="1">Uncharacterized protein</fullName>
    </submittedName>
</protein>
<name>A0A8S5U5W7_9CAUD</name>
<evidence type="ECO:0000313" key="1">
    <source>
        <dbReference type="EMBL" id="DAF89873.1"/>
    </source>
</evidence>
<dbReference type="EMBL" id="BK016017">
    <property type="protein sequence ID" value="DAF89873.1"/>
    <property type="molecule type" value="Genomic_DNA"/>
</dbReference>
<organism evidence="1">
    <name type="scientific">Siphoviridae sp. cteLh2</name>
    <dbReference type="NCBI Taxonomy" id="2825590"/>
    <lineage>
        <taxon>Viruses</taxon>
        <taxon>Duplodnaviria</taxon>
        <taxon>Heunggongvirae</taxon>
        <taxon>Uroviricota</taxon>
        <taxon>Caudoviricetes</taxon>
    </lineage>
</organism>
<accession>A0A8S5U5W7</accession>
<proteinExistence type="predicted"/>
<sequence length="95" mass="11130">MEDNNIVILDDSSEDLIGTKIETPIRFNINNNIVEVGRFFANIERDLKGISIQIYFNEEDKAIVRDNINLLTDKYRTFYESIVREANLVGWDFIQ</sequence>